<dbReference type="InterPro" id="IPR036097">
    <property type="entry name" value="HisK_dim/P_sf"/>
</dbReference>
<feature type="domain" description="Histidine kinase" evidence="6">
    <location>
        <begin position="363"/>
        <end position="570"/>
    </location>
</feature>
<sequence>MMVKTPAGWPRGRGEPDTPLTRWLRAVLWGALLVPAVAFVGAAWWGYREAEREAVAAAEHACELAWAQALRTFRIAAEIAQRTDGVSNMADADARAQQAQLHQRLADMTAGLPFVVNLNVWDADGTPIVRSDVYPVDPQASVGDRPYFQAQREAAMPLGISMVLNGRQTGREIVNATIRRSAPDGRFRGIVAVSMNPGYFRDYYQSLASEEPKLATFALVRTDGEVLARWPVAGIMRVPPGSPILAQIARGAASGSVVVAPSQGRETRLIAYRRLEGYPLYVTAGFSRSAMLAGWVRYVSLLAAIIGPTTAVLVYVSWLALRKTRREQATQRQLQEQMQLRAKVESAMMETQKLETLALVTGGVAHDFNNLLAIVNASLHVLKRRHPELGEEKQVKAMTRAIQTGVRLTRQLLSFSRKQALRPETVRLQQWLGTTESLIRTTLPANVSWQLHADADTAAVRVDLGELELALINLVVNACHAMPQGGALHVHAGNQDGMVALSVRDEGVGIAPELLARVTEPFFTTRDRGTGSGLGLSQVQGFCAQAGGSLQIESAVGEGTCVRMLLPASVVEPARAPDGAEAPPQEQQRVSGTVLLVEDNEDLATTSEMMLRGAGLEVLRAANADAALAVLNGGGPLPDVVLSDIAMPGSINGIGLAFALRQQLPELPVVLTTGYADQLSEAAEGGFRVLPKPTAPEALLAELRSVLLARRIARQAAAAKMVS</sequence>
<dbReference type="SUPFAM" id="SSF52172">
    <property type="entry name" value="CheY-like"/>
    <property type="match status" value="1"/>
</dbReference>
<dbReference type="SUPFAM" id="SSF55874">
    <property type="entry name" value="ATPase domain of HSP90 chaperone/DNA topoisomerase II/histidine kinase"/>
    <property type="match status" value="1"/>
</dbReference>
<evidence type="ECO:0000256" key="2">
    <source>
        <dbReference type="ARBA" id="ARBA00012438"/>
    </source>
</evidence>
<evidence type="ECO:0000313" key="9">
    <source>
        <dbReference type="Proteomes" id="UP001285263"/>
    </source>
</evidence>
<dbReference type="InterPro" id="IPR005467">
    <property type="entry name" value="His_kinase_dom"/>
</dbReference>
<evidence type="ECO:0000313" key="8">
    <source>
        <dbReference type="EMBL" id="MDY0748604.1"/>
    </source>
</evidence>
<comment type="catalytic activity">
    <reaction evidence="1">
        <text>ATP + protein L-histidine = ADP + protein N-phospho-L-histidine.</text>
        <dbReference type="EC" id="2.7.13.3"/>
    </reaction>
</comment>
<dbReference type="EMBL" id="JAXCLA010000011">
    <property type="protein sequence ID" value="MDY0748604.1"/>
    <property type="molecule type" value="Genomic_DNA"/>
</dbReference>
<dbReference type="InterPro" id="IPR003594">
    <property type="entry name" value="HATPase_dom"/>
</dbReference>
<dbReference type="Pfam" id="PF22588">
    <property type="entry name" value="dCache_1_like"/>
    <property type="match status" value="1"/>
</dbReference>
<protein>
    <recommendedName>
        <fullName evidence="2">histidine kinase</fullName>
        <ecNumber evidence="2">2.7.13.3</ecNumber>
    </recommendedName>
</protein>
<dbReference type="Gene3D" id="3.30.565.10">
    <property type="entry name" value="Histidine kinase-like ATPase, C-terminal domain"/>
    <property type="match status" value="1"/>
</dbReference>
<feature type="transmembrane region" description="Helical" evidence="5">
    <location>
        <begin position="302"/>
        <end position="321"/>
    </location>
</feature>
<dbReference type="Gene3D" id="3.30.450.20">
    <property type="entry name" value="PAS domain"/>
    <property type="match status" value="2"/>
</dbReference>
<dbReference type="PANTHER" id="PTHR43065">
    <property type="entry name" value="SENSOR HISTIDINE KINASE"/>
    <property type="match status" value="1"/>
</dbReference>
<dbReference type="SMART" id="SM00448">
    <property type="entry name" value="REC"/>
    <property type="match status" value="1"/>
</dbReference>
<dbReference type="SUPFAM" id="SSF47384">
    <property type="entry name" value="Homodimeric domain of signal transducing histidine kinase"/>
    <property type="match status" value="1"/>
</dbReference>
<dbReference type="CDD" id="cd00082">
    <property type="entry name" value="HisKA"/>
    <property type="match status" value="1"/>
</dbReference>
<dbReference type="InterPro" id="IPR054327">
    <property type="entry name" value="His-kinase-like_sensor"/>
</dbReference>
<dbReference type="RefSeq" id="WP_320426572.1">
    <property type="nucleotide sequence ID" value="NZ_JAXCLA010000011.1"/>
</dbReference>
<feature type="transmembrane region" description="Helical" evidence="5">
    <location>
        <begin position="26"/>
        <end position="47"/>
    </location>
</feature>
<dbReference type="EC" id="2.7.13.3" evidence="2"/>
<evidence type="ECO:0000256" key="3">
    <source>
        <dbReference type="ARBA" id="ARBA00022553"/>
    </source>
</evidence>
<keyword evidence="8" id="KW-0547">Nucleotide-binding</keyword>
<dbReference type="InterPro" id="IPR003661">
    <property type="entry name" value="HisK_dim/P_dom"/>
</dbReference>
<evidence type="ECO:0000259" key="7">
    <source>
        <dbReference type="PROSITE" id="PS50110"/>
    </source>
</evidence>
<keyword evidence="8" id="KW-0067">ATP-binding</keyword>
<dbReference type="InterPro" id="IPR004358">
    <property type="entry name" value="Sig_transdc_His_kin-like_C"/>
</dbReference>
<feature type="modified residue" description="4-aspartylphosphate" evidence="4">
    <location>
        <position position="644"/>
    </location>
</feature>
<keyword evidence="9" id="KW-1185">Reference proteome</keyword>
<keyword evidence="5" id="KW-0472">Membrane</keyword>
<dbReference type="CDD" id="cd12915">
    <property type="entry name" value="PDC2_DGC_like"/>
    <property type="match status" value="1"/>
</dbReference>
<proteinExistence type="predicted"/>
<dbReference type="InterPro" id="IPR011006">
    <property type="entry name" value="CheY-like_superfamily"/>
</dbReference>
<keyword evidence="5" id="KW-1133">Transmembrane helix</keyword>
<dbReference type="PROSITE" id="PS50109">
    <property type="entry name" value="HIS_KIN"/>
    <property type="match status" value="1"/>
</dbReference>
<dbReference type="PROSITE" id="PS50110">
    <property type="entry name" value="RESPONSE_REGULATORY"/>
    <property type="match status" value="1"/>
</dbReference>
<accession>A0ABU5DT71</accession>
<evidence type="ECO:0000256" key="1">
    <source>
        <dbReference type="ARBA" id="ARBA00000085"/>
    </source>
</evidence>
<keyword evidence="3 4" id="KW-0597">Phosphoprotein</keyword>
<keyword evidence="5" id="KW-0812">Transmembrane</keyword>
<dbReference type="Proteomes" id="UP001285263">
    <property type="component" value="Unassembled WGS sequence"/>
</dbReference>
<evidence type="ECO:0000256" key="5">
    <source>
        <dbReference type="SAM" id="Phobius"/>
    </source>
</evidence>
<dbReference type="GO" id="GO:0005524">
    <property type="term" value="F:ATP binding"/>
    <property type="evidence" value="ECO:0007669"/>
    <property type="project" value="UniProtKB-KW"/>
</dbReference>
<dbReference type="SMART" id="SM00387">
    <property type="entry name" value="HATPase_c"/>
    <property type="match status" value="1"/>
</dbReference>
<dbReference type="InterPro" id="IPR001789">
    <property type="entry name" value="Sig_transdc_resp-reg_receiver"/>
</dbReference>
<gene>
    <name evidence="8" type="ORF">SNE35_29170</name>
</gene>
<dbReference type="Pfam" id="PF02518">
    <property type="entry name" value="HATPase_c"/>
    <property type="match status" value="1"/>
</dbReference>
<name>A0ABU5DT71_9BURK</name>
<reference evidence="8 9" key="1">
    <citation type="submission" date="2023-11" db="EMBL/GenBank/DDBJ databases">
        <title>Paucibacter sp. nov., isolated from fresh soil in Korea.</title>
        <authorList>
            <person name="Le N.T.T."/>
        </authorList>
    </citation>
    <scope>NUCLEOTIDE SEQUENCE [LARGE SCALE GENOMIC DNA]</scope>
    <source>
        <strain evidence="8 9">R3-3</strain>
    </source>
</reference>
<organism evidence="8 9">
    <name type="scientific">Roseateles agri</name>
    <dbReference type="NCBI Taxonomy" id="3098619"/>
    <lineage>
        <taxon>Bacteria</taxon>
        <taxon>Pseudomonadati</taxon>
        <taxon>Pseudomonadota</taxon>
        <taxon>Betaproteobacteria</taxon>
        <taxon>Burkholderiales</taxon>
        <taxon>Sphaerotilaceae</taxon>
        <taxon>Roseateles</taxon>
    </lineage>
</organism>
<evidence type="ECO:0000259" key="6">
    <source>
        <dbReference type="PROSITE" id="PS50109"/>
    </source>
</evidence>
<dbReference type="PANTHER" id="PTHR43065:SF49">
    <property type="entry name" value="HISTIDINE KINASE"/>
    <property type="match status" value="1"/>
</dbReference>
<evidence type="ECO:0000256" key="4">
    <source>
        <dbReference type="PROSITE-ProRule" id="PRU00169"/>
    </source>
</evidence>
<dbReference type="Gene3D" id="3.40.50.2300">
    <property type="match status" value="1"/>
</dbReference>
<dbReference type="InterPro" id="IPR036890">
    <property type="entry name" value="HATPase_C_sf"/>
</dbReference>
<feature type="domain" description="Response regulatory" evidence="7">
    <location>
        <begin position="593"/>
        <end position="707"/>
    </location>
</feature>
<dbReference type="CDD" id="cd12914">
    <property type="entry name" value="PDC1_DGC_like"/>
    <property type="match status" value="1"/>
</dbReference>
<dbReference type="PRINTS" id="PR00344">
    <property type="entry name" value="BCTRLSENSOR"/>
</dbReference>
<dbReference type="SMART" id="SM00388">
    <property type="entry name" value="HisKA"/>
    <property type="match status" value="1"/>
</dbReference>
<comment type="caution">
    <text evidence="8">The sequence shown here is derived from an EMBL/GenBank/DDBJ whole genome shotgun (WGS) entry which is preliminary data.</text>
</comment>
<dbReference type="Pfam" id="PF00072">
    <property type="entry name" value="Response_reg"/>
    <property type="match status" value="1"/>
</dbReference>
<dbReference type="Gene3D" id="1.10.287.130">
    <property type="match status" value="1"/>
</dbReference>